<keyword evidence="1" id="KW-0560">Oxidoreductase</keyword>
<accession>B6IVR9</accession>
<reference evidence="1 2" key="1">
    <citation type="journal article" date="2010" name="BMC Genomics">
        <title>Metabolic flexibility revealed in the genome of the cyst-forming alpha-1 proteobacterium Rhodospirillum centenum.</title>
        <authorList>
            <person name="Lu Y.K."/>
            <person name="Marden J."/>
            <person name="Han M."/>
            <person name="Swingley W.D."/>
            <person name="Mastrian S.D."/>
            <person name="Chowdhury S.R."/>
            <person name="Hao J."/>
            <person name="Helmy T."/>
            <person name="Kim S."/>
            <person name="Kurdoglu A.A."/>
            <person name="Matthies H.J."/>
            <person name="Rollo D."/>
            <person name="Stothard P."/>
            <person name="Blankenship R.E."/>
            <person name="Bauer C.E."/>
            <person name="Touchman J.W."/>
        </authorList>
    </citation>
    <scope>NUCLEOTIDE SEQUENCE [LARGE SCALE GENOMIC DNA]</scope>
    <source>
        <strain evidence="2">ATCC 51521 / SW</strain>
    </source>
</reference>
<gene>
    <name evidence="1" type="primary">mdh</name>
    <name evidence="1" type="ordered locus">RC1_3026</name>
</gene>
<sequence>MTTTEQNIAFVTACDQLGLDPANANHFILECARQGLDPRSTSMSDLDRNASELWAAVRRLKRA</sequence>
<evidence type="ECO:0000313" key="2">
    <source>
        <dbReference type="Proteomes" id="UP000001591"/>
    </source>
</evidence>
<dbReference type="STRING" id="414684.RC1_3026"/>
<dbReference type="EMBL" id="CP000613">
    <property type="protein sequence ID" value="ACJ00393.1"/>
    <property type="molecule type" value="Genomic_DNA"/>
</dbReference>
<dbReference type="KEGG" id="rce:RC1_3026"/>
<protein>
    <submittedName>
        <fullName evidence="1">Malate dehydrogenase</fullName>
        <ecNumber evidence="1">1.1.1.37</ecNumber>
    </submittedName>
</protein>
<organism evidence="1 2">
    <name type="scientific">Rhodospirillum centenum (strain ATCC 51521 / SW)</name>
    <dbReference type="NCBI Taxonomy" id="414684"/>
    <lineage>
        <taxon>Bacteria</taxon>
        <taxon>Pseudomonadati</taxon>
        <taxon>Pseudomonadota</taxon>
        <taxon>Alphaproteobacteria</taxon>
        <taxon>Rhodospirillales</taxon>
        <taxon>Rhodospirillaceae</taxon>
        <taxon>Rhodospirillum</taxon>
    </lineage>
</organism>
<dbReference type="Proteomes" id="UP000001591">
    <property type="component" value="Chromosome"/>
</dbReference>
<dbReference type="RefSeq" id="WP_012568173.1">
    <property type="nucleotide sequence ID" value="NC_011420.2"/>
</dbReference>
<name>B6IVR9_RHOCS</name>
<dbReference type="GO" id="GO:0030060">
    <property type="term" value="F:L-malate dehydrogenase (NAD+) activity"/>
    <property type="evidence" value="ECO:0007669"/>
    <property type="project" value="UniProtKB-EC"/>
</dbReference>
<dbReference type="AlphaFoldDB" id="B6IVR9"/>
<dbReference type="HOGENOM" id="CLU_2882963_0_0_5"/>
<proteinExistence type="predicted"/>
<keyword evidence="2" id="KW-1185">Reference proteome</keyword>
<evidence type="ECO:0000313" key="1">
    <source>
        <dbReference type="EMBL" id="ACJ00393.1"/>
    </source>
</evidence>
<dbReference type="EC" id="1.1.1.37" evidence="1"/>